<proteinExistence type="predicted"/>
<dbReference type="InterPro" id="IPR025875">
    <property type="entry name" value="Leu-rich_rpt_4"/>
</dbReference>
<dbReference type="InterPro" id="IPR050836">
    <property type="entry name" value="SDS22/Internalin_LRR"/>
</dbReference>
<keyword evidence="1" id="KW-0433">Leucine-rich repeat</keyword>
<evidence type="ECO:0000256" key="1">
    <source>
        <dbReference type="ARBA" id="ARBA00022614"/>
    </source>
</evidence>
<dbReference type="Proteomes" id="UP001211065">
    <property type="component" value="Unassembled WGS sequence"/>
</dbReference>
<sequence length="417" mass="49013">ILKIDNLWGFENITKLQLDNNIIERIENIQFLVNLTWLDLSFNNISVIEGLEGLTKLTDITLYNNRISKIENLDDLVNLNVLSIGNNNLTLLEDVEEAKGKYMDDLIALEEEEKVANSRKEEDMKLQEMELLYQSAHIEGIDKLFNSMFQDDPDFQKLVAIDKVIINDLKDELKPKIDLILEDLSKFCLKRHEEIQEEKSIFDNCKFQNQNYHDLECIKILNEYQHSKKQLFRTIHLNKEVDVDEIIKNLKDNTQELSDILMSHEMQLVEQFEDIIKEFERTYIELSAGITEIGQTSMSRIRELENEFHEKFSETVMLLFDRYNKGDVEEEVEDSIRDLLSDKDALLNTVNQSHDFRLSKFDHQEDILVTGVAKVNELVLNKTHDTEVQRNRNRLCEIITFLEKCNAEIEQLEESSY</sequence>
<keyword evidence="2" id="KW-0677">Repeat</keyword>
<dbReference type="PANTHER" id="PTHR46652">
    <property type="entry name" value="LEUCINE-RICH REPEAT AND IQ DOMAIN-CONTAINING PROTEIN 1-RELATED"/>
    <property type="match status" value="1"/>
</dbReference>
<evidence type="ECO:0000313" key="3">
    <source>
        <dbReference type="EMBL" id="KAJ3221775.1"/>
    </source>
</evidence>
<name>A0AAD5Y0F7_9FUNG</name>
<feature type="non-terminal residue" evidence="3">
    <location>
        <position position="1"/>
    </location>
</feature>
<keyword evidence="4" id="KW-1185">Reference proteome</keyword>
<dbReference type="PANTHER" id="PTHR46652:SF3">
    <property type="entry name" value="LEUCINE-RICH REPEAT-CONTAINING PROTEIN 9"/>
    <property type="match status" value="1"/>
</dbReference>
<dbReference type="AlphaFoldDB" id="A0AAD5Y0F7"/>
<dbReference type="SMART" id="SM00365">
    <property type="entry name" value="LRR_SD22"/>
    <property type="match status" value="4"/>
</dbReference>
<evidence type="ECO:0000256" key="2">
    <source>
        <dbReference type="ARBA" id="ARBA00022737"/>
    </source>
</evidence>
<dbReference type="EMBL" id="JADGJW010000209">
    <property type="protein sequence ID" value="KAJ3221775.1"/>
    <property type="molecule type" value="Genomic_DNA"/>
</dbReference>
<reference evidence="3" key="1">
    <citation type="submission" date="2020-05" db="EMBL/GenBank/DDBJ databases">
        <title>Phylogenomic resolution of chytrid fungi.</title>
        <authorList>
            <person name="Stajich J.E."/>
            <person name="Amses K."/>
            <person name="Simmons R."/>
            <person name="Seto K."/>
            <person name="Myers J."/>
            <person name="Bonds A."/>
            <person name="Quandt C.A."/>
            <person name="Barry K."/>
            <person name="Liu P."/>
            <person name="Grigoriev I."/>
            <person name="Longcore J.E."/>
            <person name="James T.Y."/>
        </authorList>
    </citation>
    <scope>NUCLEOTIDE SEQUENCE</scope>
    <source>
        <strain evidence="3">JEL0476</strain>
    </source>
</reference>
<evidence type="ECO:0000313" key="4">
    <source>
        <dbReference type="Proteomes" id="UP001211065"/>
    </source>
</evidence>
<accession>A0AAD5Y0F7</accession>
<dbReference type="InterPro" id="IPR032675">
    <property type="entry name" value="LRR_dom_sf"/>
</dbReference>
<dbReference type="PROSITE" id="PS51450">
    <property type="entry name" value="LRR"/>
    <property type="match status" value="3"/>
</dbReference>
<dbReference type="Gene3D" id="3.80.10.10">
    <property type="entry name" value="Ribonuclease Inhibitor"/>
    <property type="match status" value="1"/>
</dbReference>
<dbReference type="InterPro" id="IPR001611">
    <property type="entry name" value="Leu-rich_rpt"/>
</dbReference>
<dbReference type="SUPFAM" id="SSF52058">
    <property type="entry name" value="L domain-like"/>
    <property type="match status" value="1"/>
</dbReference>
<protein>
    <submittedName>
        <fullName evidence="3">Dynein regulatory complex subunit 3</fullName>
    </submittedName>
</protein>
<gene>
    <name evidence="3" type="primary">LRRC48</name>
    <name evidence="3" type="ORF">HK099_003108</name>
</gene>
<dbReference type="Pfam" id="PF12799">
    <property type="entry name" value="LRR_4"/>
    <property type="match status" value="1"/>
</dbReference>
<comment type="caution">
    <text evidence="3">The sequence shown here is derived from an EMBL/GenBank/DDBJ whole genome shotgun (WGS) entry which is preliminary data.</text>
</comment>
<organism evidence="3 4">
    <name type="scientific">Clydaea vesicula</name>
    <dbReference type="NCBI Taxonomy" id="447962"/>
    <lineage>
        <taxon>Eukaryota</taxon>
        <taxon>Fungi</taxon>
        <taxon>Fungi incertae sedis</taxon>
        <taxon>Chytridiomycota</taxon>
        <taxon>Chytridiomycota incertae sedis</taxon>
        <taxon>Chytridiomycetes</taxon>
        <taxon>Lobulomycetales</taxon>
        <taxon>Lobulomycetaceae</taxon>
        <taxon>Clydaea</taxon>
    </lineage>
</organism>